<accession>A0A1E4RTR8</accession>
<dbReference type="InterPro" id="IPR050345">
    <property type="entry name" value="Aliph_Amidase/BUP"/>
</dbReference>
<dbReference type="PROSITE" id="PS50263">
    <property type="entry name" value="CN_HYDROLASE"/>
    <property type="match status" value="1"/>
</dbReference>
<dbReference type="InterPro" id="IPR036526">
    <property type="entry name" value="C-N_Hydrolase_sf"/>
</dbReference>
<dbReference type="OrthoDB" id="10250282at2759"/>
<dbReference type="Pfam" id="PF00795">
    <property type="entry name" value="CN_hydrolase"/>
    <property type="match status" value="1"/>
</dbReference>
<gene>
    <name evidence="3" type="ORF">CYBJADRAFT_170039</name>
</gene>
<evidence type="ECO:0000313" key="3">
    <source>
        <dbReference type="EMBL" id="ODV70667.1"/>
    </source>
</evidence>
<name>A0A1E4RTR8_CYBJN</name>
<proteinExistence type="predicted"/>
<dbReference type="EMBL" id="KV453953">
    <property type="protein sequence ID" value="ODV70667.1"/>
    <property type="molecule type" value="Genomic_DNA"/>
</dbReference>
<reference evidence="3 4" key="1">
    <citation type="journal article" date="2016" name="Proc. Natl. Acad. Sci. U.S.A.">
        <title>Comparative genomics of biotechnologically important yeasts.</title>
        <authorList>
            <person name="Riley R."/>
            <person name="Haridas S."/>
            <person name="Wolfe K.H."/>
            <person name="Lopes M.R."/>
            <person name="Hittinger C.T."/>
            <person name="Goeker M."/>
            <person name="Salamov A.A."/>
            <person name="Wisecaver J.H."/>
            <person name="Long T.M."/>
            <person name="Calvey C.H."/>
            <person name="Aerts A.L."/>
            <person name="Barry K.W."/>
            <person name="Choi C."/>
            <person name="Clum A."/>
            <person name="Coughlan A.Y."/>
            <person name="Deshpande S."/>
            <person name="Douglass A.P."/>
            <person name="Hanson S.J."/>
            <person name="Klenk H.-P."/>
            <person name="LaButti K.M."/>
            <person name="Lapidus A."/>
            <person name="Lindquist E.A."/>
            <person name="Lipzen A.M."/>
            <person name="Meier-Kolthoff J.P."/>
            <person name="Ohm R.A."/>
            <person name="Otillar R.P."/>
            <person name="Pangilinan J.L."/>
            <person name="Peng Y."/>
            <person name="Rokas A."/>
            <person name="Rosa C.A."/>
            <person name="Scheuner C."/>
            <person name="Sibirny A.A."/>
            <person name="Slot J.C."/>
            <person name="Stielow J.B."/>
            <person name="Sun H."/>
            <person name="Kurtzman C.P."/>
            <person name="Blackwell M."/>
            <person name="Grigoriev I.V."/>
            <person name="Jeffries T.W."/>
        </authorList>
    </citation>
    <scope>NUCLEOTIDE SEQUENCE [LARGE SCALE GENOMIC DNA]</scope>
    <source>
        <strain evidence="4">ATCC 18201 / CBS 1600 / BCRC 20928 / JCM 3617 / NBRC 0987 / NRRL Y-1542</strain>
    </source>
</reference>
<dbReference type="InterPro" id="IPR003010">
    <property type="entry name" value="C-N_Hydrolase"/>
</dbReference>
<evidence type="ECO:0000256" key="1">
    <source>
        <dbReference type="ARBA" id="ARBA00022801"/>
    </source>
</evidence>
<dbReference type="Gene3D" id="3.60.110.10">
    <property type="entry name" value="Carbon-nitrogen hydrolase"/>
    <property type="match status" value="1"/>
</dbReference>
<protein>
    <recommendedName>
        <fullName evidence="2">CN hydrolase domain-containing protein</fullName>
    </recommendedName>
</protein>
<keyword evidence="1" id="KW-0378">Hydrolase</keyword>
<dbReference type="RefSeq" id="XP_020067706.1">
    <property type="nucleotide sequence ID" value="XM_020216039.1"/>
</dbReference>
<keyword evidence="4" id="KW-1185">Reference proteome</keyword>
<feature type="domain" description="CN hydrolase" evidence="2">
    <location>
        <begin position="6"/>
        <end position="283"/>
    </location>
</feature>
<dbReference type="PANTHER" id="PTHR43674:SF12">
    <property type="entry name" value="NITRILASE C965.09-RELATED"/>
    <property type="match status" value="1"/>
</dbReference>
<dbReference type="GO" id="GO:0016811">
    <property type="term" value="F:hydrolase activity, acting on carbon-nitrogen (but not peptide) bonds, in linear amides"/>
    <property type="evidence" value="ECO:0007669"/>
    <property type="project" value="TreeGrafter"/>
</dbReference>
<dbReference type="Proteomes" id="UP000094389">
    <property type="component" value="Unassembled WGS sequence"/>
</dbReference>
<organism evidence="3 4">
    <name type="scientific">Cyberlindnera jadinii (strain ATCC 18201 / CBS 1600 / BCRC 20928 / JCM 3617 / NBRC 0987 / NRRL Y-1542)</name>
    <name type="common">Torula yeast</name>
    <name type="synonym">Candida utilis</name>
    <dbReference type="NCBI Taxonomy" id="983966"/>
    <lineage>
        <taxon>Eukaryota</taxon>
        <taxon>Fungi</taxon>
        <taxon>Dikarya</taxon>
        <taxon>Ascomycota</taxon>
        <taxon>Saccharomycotina</taxon>
        <taxon>Saccharomycetes</taxon>
        <taxon>Phaffomycetales</taxon>
        <taxon>Phaffomycetaceae</taxon>
        <taxon>Cyberlindnera</taxon>
    </lineage>
</organism>
<sequence>MAVRKFTIAGVQLGPIQKATPKSETVARLTGLLKQAAEKGAKLAVFPELALTSFFPRWLIESQEEIDSYFEKGDITKNEVVKPLFDAAKEHGIGFVLGYAALTDDGHHFNTYILVDNKGQLVQKYRKAHLPGFVEPTEGIAFQQLEKRYFEYGDLGFPAYKSDPEWLDATMGMLICNDRRWPEAWRCYALQGMDLCLNGYNTTSNGTALFGSKENKELRMHHSDLSTTANAYFNSCFAVSVAKCGMEDDQELIAGSLIVDPNGVVIAKAKTEDDELLVCEIDLDEAVNGKKKMFDFSRHRRPELYSRLVEQKGSIDTPYVPYSA</sequence>
<dbReference type="OMA" id="AYQNGTW"/>
<dbReference type="STRING" id="983966.A0A1E4RTR8"/>
<dbReference type="PANTHER" id="PTHR43674">
    <property type="entry name" value="NITRILASE C965.09-RELATED"/>
    <property type="match status" value="1"/>
</dbReference>
<evidence type="ECO:0000313" key="4">
    <source>
        <dbReference type="Proteomes" id="UP000094389"/>
    </source>
</evidence>
<dbReference type="SUPFAM" id="SSF56317">
    <property type="entry name" value="Carbon-nitrogen hydrolase"/>
    <property type="match status" value="1"/>
</dbReference>
<dbReference type="GeneID" id="30990435"/>
<dbReference type="AlphaFoldDB" id="A0A1E4RTR8"/>
<evidence type="ECO:0000259" key="2">
    <source>
        <dbReference type="PROSITE" id="PS50263"/>
    </source>
</evidence>